<protein>
    <recommendedName>
        <fullName evidence="2 5">Methionyl-tRNA formyltransferase</fullName>
        <ecNumber evidence="2 5">2.1.2.9</ecNumber>
    </recommendedName>
</protein>
<feature type="region of interest" description="Disordered" evidence="6">
    <location>
        <begin position="26"/>
        <end position="48"/>
    </location>
</feature>
<dbReference type="InterPro" id="IPR036477">
    <property type="entry name" value="Formyl_transf_N_sf"/>
</dbReference>
<keyword evidence="4 5" id="KW-0648">Protein biosynthesis</keyword>
<dbReference type="RefSeq" id="WP_318600210.1">
    <property type="nucleotide sequence ID" value="NZ_JAWSTH010000101.1"/>
</dbReference>
<evidence type="ECO:0000313" key="9">
    <source>
        <dbReference type="EMBL" id="MDW5597745.1"/>
    </source>
</evidence>
<comment type="caution">
    <text evidence="9">The sequence shown here is derived from an EMBL/GenBank/DDBJ whole genome shotgun (WGS) entry which is preliminary data.</text>
</comment>
<dbReference type="Gene3D" id="3.40.50.12230">
    <property type="match status" value="1"/>
</dbReference>
<evidence type="ECO:0000313" key="10">
    <source>
        <dbReference type="Proteomes" id="UP001284601"/>
    </source>
</evidence>
<gene>
    <name evidence="5" type="primary">fmt</name>
    <name evidence="9" type="ORF">R7226_25560</name>
</gene>
<feature type="domain" description="Formyl transferase C-terminal" evidence="8">
    <location>
        <begin position="198"/>
        <end position="313"/>
    </location>
</feature>
<feature type="binding site" evidence="5">
    <location>
        <begin position="107"/>
        <end position="110"/>
    </location>
    <ligand>
        <name>(6S)-5,6,7,8-tetrahydrofolate</name>
        <dbReference type="ChEBI" id="CHEBI:57453"/>
    </ligand>
</feature>
<dbReference type="InterPro" id="IPR011034">
    <property type="entry name" value="Formyl_transferase-like_C_sf"/>
</dbReference>
<name>A0ABU4HWP2_9ACTN</name>
<reference evidence="9 10" key="2">
    <citation type="submission" date="2023-10" db="EMBL/GenBank/DDBJ databases">
        <authorList>
            <person name="Han X.F."/>
        </authorList>
    </citation>
    <scope>NUCLEOTIDE SEQUENCE [LARGE SCALE GENOMIC DNA]</scope>
    <source>
        <strain evidence="9 10">KCTC 39840</strain>
    </source>
</reference>
<evidence type="ECO:0000259" key="7">
    <source>
        <dbReference type="Pfam" id="PF00551"/>
    </source>
</evidence>
<feature type="domain" description="Formyl transferase N-terminal" evidence="7">
    <location>
        <begin position="1"/>
        <end position="178"/>
    </location>
</feature>
<dbReference type="Pfam" id="PF00551">
    <property type="entry name" value="Formyl_trans_N"/>
    <property type="match status" value="1"/>
</dbReference>
<dbReference type="CDD" id="cd08704">
    <property type="entry name" value="Met_tRNA_FMT_C"/>
    <property type="match status" value="1"/>
</dbReference>
<accession>A0ABU4HWP2</accession>
<evidence type="ECO:0000256" key="3">
    <source>
        <dbReference type="ARBA" id="ARBA00022679"/>
    </source>
</evidence>
<feature type="compositionally biased region" description="Low complexity" evidence="6">
    <location>
        <begin position="252"/>
        <end position="273"/>
    </location>
</feature>
<dbReference type="InterPro" id="IPR005793">
    <property type="entry name" value="Formyl_trans_C"/>
</dbReference>
<evidence type="ECO:0000256" key="1">
    <source>
        <dbReference type="ARBA" id="ARBA00010699"/>
    </source>
</evidence>
<proteinExistence type="inferred from homology"/>
<dbReference type="SUPFAM" id="SSF50486">
    <property type="entry name" value="FMT C-terminal domain-like"/>
    <property type="match status" value="1"/>
</dbReference>
<dbReference type="InterPro" id="IPR005794">
    <property type="entry name" value="Fmt"/>
</dbReference>
<dbReference type="InterPro" id="IPR002376">
    <property type="entry name" value="Formyl_transf_N"/>
</dbReference>
<dbReference type="InterPro" id="IPR044135">
    <property type="entry name" value="Met-tRNA-FMT_C"/>
</dbReference>
<sequence>MRTVYLGTSDFAAAILRRLADSPHRPQLVVTRPDRPKGRGRRLQSPPVADAARELGIELDQPADVNGEEARARIAVAEPEAVIVCAFGALIKEPLLSEHEIVNVHPSLLPRWRGAAPLERAIIAGDEETGVAIMRLTAGLDSGPVSLLERTPIEPRDTYGTLAARLEAIGGDLLVRALSERPPYVEQSEEGLTYAEKLGPEDRTLDPLRDDADQLDRVVRALTPHVGTRVALPAQADAQPEFLGVVEARPLGAPGDAAPDGAAETPAAPAPGTFAADGDRLLLGAAGGTALELLQVQPPGRRAMRAADYLRGRGLPGA</sequence>
<keyword evidence="3 5" id="KW-0808">Transferase</keyword>
<keyword evidence="10" id="KW-1185">Reference proteome</keyword>
<dbReference type="EMBL" id="JAWSTH010000101">
    <property type="protein sequence ID" value="MDW5597745.1"/>
    <property type="molecule type" value="Genomic_DNA"/>
</dbReference>
<comment type="similarity">
    <text evidence="1 5">Belongs to the Fmt family.</text>
</comment>
<dbReference type="CDD" id="cd08646">
    <property type="entry name" value="FMT_core_Met-tRNA-FMT_N"/>
    <property type="match status" value="1"/>
</dbReference>
<organism evidence="9 10">
    <name type="scientific">Conexibacter stalactiti</name>
    <dbReference type="NCBI Taxonomy" id="1940611"/>
    <lineage>
        <taxon>Bacteria</taxon>
        <taxon>Bacillati</taxon>
        <taxon>Actinomycetota</taxon>
        <taxon>Thermoleophilia</taxon>
        <taxon>Solirubrobacterales</taxon>
        <taxon>Conexibacteraceae</taxon>
        <taxon>Conexibacter</taxon>
    </lineage>
</organism>
<dbReference type="InterPro" id="IPR041711">
    <property type="entry name" value="Met-tRNA-FMT_N"/>
</dbReference>
<evidence type="ECO:0000256" key="6">
    <source>
        <dbReference type="SAM" id="MobiDB-lite"/>
    </source>
</evidence>
<feature type="region of interest" description="Disordered" evidence="6">
    <location>
        <begin position="250"/>
        <end position="273"/>
    </location>
</feature>
<comment type="catalytic activity">
    <reaction evidence="5">
        <text>L-methionyl-tRNA(fMet) + (6R)-10-formyltetrahydrofolate = N-formyl-L-methionyl-tRNA(fMet) + (6S)-5,6,7,8-tetrahydrofolate + H(+)</text>
        <dbReference type="Rhea" id="RHEA:24380"/>
        <dbReference type="Rhea" id="RHEA-COMP:9952"/>
        <dbReference type="Rhea" id="RHEA-COMP:9953"/>
        <dbReference type="ChEBI" id="CHEBI:15378"/>
        <dbReference type="ChEBI" id="CHEBI:57453"/>
        <dbReference type="ChEBI" id="CHEBI:78530"/>
        <dbReference type="ChEBI" id="CHEBI:78844"/>
        <dbReference type="ChEBI" id="CHEBI:195366"/>
        <dbReference type="EC" id="2.1.2.9"/>
    </reaction>
</comment>
<dbReference type="Pfam" id="PF02911">
    <property type="entry name" value="Formyl_trans_C"/>
    <property type="match status" value="1"/>
</dbReference>
<dbReference type="PANTHER" id="PTHR11138:SF5">
    <property type="entry name" value="METHIONYL-TRNA FORMYLTRANSFERASE, MITOCHONDRIAL"/>
    <property type="match status" value="1"/>
</dbReference>
<dbReference type="Proteomes" id="UP001284601">
    <property type="component" value="Unassembled WGS sequence"/>
</dbReference>
<dbReference type="EC" id="2.1.2.9" evidence="2 5"/>
<dbReference type="HAMAP" id="MF_00182">
    <property type="entry name" value="Formyl_trans"/>
    <property type="match status" value="1"/>
</dbReference>
<dbReference type="GO" id="GO:0004479">
    <property type="term" value="F:methionyl-tRNA formyltransferase activity"/>
    <property type="evidence" value="ECO:0007669"/>
    <property type="project" value="UniProtKB-EC"/>
</dbReference>
<evidence type="ECO:0000256" key="5">
    <source>
        <dbReference type="HAMAP-Rule" id="MF_00182"/>
    </source>
</evidence>
<dbReference type="PANTHER" id="PTHR11138">
    <property type="entry name" value="METHIONYL-TRNA FORMYLTRANSFERASE"/>
    <property type="match status" value="1"/>
</dbReference>
<evidence type="ECO:0000256" key="4">
    <source>
        <dbReference type="ARBA" id="ARBA00022917"/>
    </source>
</evidence>
<comment type="function">
    <text evidence="5">Attaches a formyl group to the free amino group of methionyl-tRNA(fMet). The formyl group appears to play a dual role in the initiator identity of N-formylmethionyl-tRNA by promoting its recognition by IF2 and preventing the misappropriation of this tRNA by the elongation apparatus.</text>
</comment>
<reference evidence="10" key="1">
    <citation type="submission" date="2023-07" db="EMBL/GenBank/DDBJ databases">
        <title>Conexibacter stalactiti sp. nov., isolated from stalactites in a lava cave and emended description of the genus Conexibacter.</title>
        <authorList>
            <person name="Lee S.D."/>
        </authorList>
    </citation>
    <scope>NUCLEOTIDE SEQUENCE [LARGE SCALE GENOMIC DNA]</scope>
    <source>
        <strain evidence="10">KCTC 39840</strain>
    </source>
</reference>
<evidence type="ECO:0000256" key="2">
    <source>
        <dbReference type="ARBA" id="ARBA00012261"/>
    </source>
</evidence>
<evidence type="ECO:0000259" key="8">
    <source>
        <dbReference type="Pfam" id="PF02911"/>
    </source>
</evidence>
<dbReference type="SUPFAM" id="SSF53328">
    <property type="entry name" value="Formyltransferase"/>
    <property type="match status" value="1"/>
</dbReference>